<gene>
    <name evidence="11" type="ORF">IQ13_3869</name>
</gene>
<keyword evidence="12" id="KW-1185">Reference proteome</keyword>
<dbReference type="AlphaFoldDB" id="A0A562SFE3"/>
<protein>
    <recommendedName>
        <fullName evidence="5">6-carboxy-5,6,7,8-tetrahydropterin synthase</fullName>
        <ecNumber evidence="4">4.1.2.50</ecNumber>
    </recommendedName>
    <alternativeName>
        <fullName evidence="9">Queuosine biosynthesis protein QueD</fullName>
    </alternativeName>
</protein>
<dbReference type="GO" id="GO:0046872">
    <property type="term" value="F:metal ion binding"/>
    <property type="evidence" value="ECO:0007669"/>
    <property type="project" value="UniProtKB-KW"/>
</dbReference>
<dbReference type="RefSeq" id="WP_144888255.1">
    <property type="nucleotide sequence ID" value="NZ_VLLE01000006.1"/>
</dbReference>
<dbReference type="PANTHER" id="PTHR12589">
    <property type="entry name" value="PYRUVOYL TETRAHYDROBIOPTERIN SYNTHASE"/>
    <property type="match status" value="1"/>
</dbReference>
<dbReference type="InterPro" id="IPR007115">
    <property type="entry name" value="6-PTP_synth/QueD"/>
</dbReference>
<dbReference type="EMBL" id="VLLE01000006">
    <property type="protein sequence ID" value="TWI79464.1"/>
    <property type="molecule type" value="Genomic_DNA"/>
</dbReference>
<accession>A0A562SFE3</accession>
<comment type="catalytic activity">
    <reaction evidence="10">
        <text>7,8-dihydroneopterin 3'-triphosphate + H2O = 6-carboxy-5,6,7,8-tetrahydropterin + triphosphate + acetaldehyde + 2 H(+)</text>
        <dbReference type="Rhea" id="RHEA:27966"/>
        <dbReference type="ChEBI" id="CHEBI:15343"/>
        <dbReference type="ChEBI" id="CHEBI:15377"/>
        <dbReference type="ChEBI" id="CHEBI:15378"/>
        <dbReference type="ChEBI" id="CHEBI:18036"/>
        <dbReference type="ChEBI" id="CHEBI:58462"/>
        <dbReference type="ChEBI" id="CHEBI:61032"/>
        <dbReference type="EC" id="4.1.2.50"/>
    </reaction>
</comment>
<name>A0A562SFE3_9BACT</name>
<evidence type="ECO:0000256" key="3">
    <source>
        <dbReference type="ARBA" id="ARBA00008900"/>
    </source>
</evidence>
<comment type="caution">
    <text evidence="11">The sequence shown here is derived from an EMBL/GenBank/DDBJ whole genome shotgun (WGS) entry which is preliminary data.</text>
</comment>
<evidence type="ECO:0000256" key="8">
    <source>
        <dbReference type="ARBA" id="ARBA00023239"/>
    </source>
</evidence>
<keyword evidence="8" id="KW-0456">Lyase</keyword>
<evidence type="ECO:0000256" key="6">
    <source>
        <dbReference type="ARBA" id="ARBA00022723"/>
    </source>
</evidence>
<proteinExistence type="inferred from homology"/>
<dbReference type="InterPro" id="IPR038418">
    <property type="entry name" value="6-PTP_synth/QueD_sf"/>
</dbReference>
<evidence type="ECO:0000313" key="11">
    <source>
        <dbReference type="EMBL" id="TWI79464.1"/>
    </source>
</evidence>
<dbReference type="GO" id="GO:0070497">
    <property type="term" value="F:6-carboxytetrahydropterin synthase activity"/>
    <property type="evidence" value="ECO:0007669"/>
    <property type="project" value="UniProtKB-EC"/>
</dbReference>
<dbReference type="PANTHER" id="PTHR12589:SF7">
    <property type="entry name" value="6-PYRUVOYL TETRAHYDROBIOPTERIN SYNTHASE"/>
    <property type="match status" value="1"/>
</dbReference>
<dbReference type="UniPathway" id="UPA00391"/>
<dbReference type="SUPFAM" id="SSF55620">
    <property type="entry name" value="Tetrahydrobiopterin biosynthesis enzymes-like"/>
    <property type="match status" value="1"/>
</dbReference>
<sequence length="136" mass="16088">MVYLTRLEHFNAAHKLYNPNWTPEKNEAMFGKCANENWHGHNYDLFVTIKGHVNEDTGFLFDVKKLSEIIKEHILEKLDHKNLNIDVDFMRGKMCSTENLAKAIWQQLAPHLPEEVKLHCIKLYETPRIYVEYFGE</sequence>
<comment type="cofactor">
    <cofactor evidence="1">
        <name>Zn(2+)</name>
        <dbReference type="ChEBI" id="CHEBI:29105"/>
    </cofactor>
</comment>
<comment type="similarity">
    <text evidence="3">Belongs to the PTPS family. QueD subfamily.</text>
</comment>
<dbReference type="EC" id="4.1.2.50" evidence="4"/>
<evidence type="ECO:0000256" key="2">
    <source>
        <dbReference type="ARBA" id="ARBA00005061"/>
    </source>
</evidence>
<keyword evidence="6" id="KW-0479">Metal-binding</keyword>
<comment type="pathway">
    <text evidence="2">Purine metabolism; 7-cyano-7-deazaguanine biosynthesis.</text>
</comment>
<dbReference type="Proteomes" id="UP000316167">
    <property type="component" value="Unassembled WGS sequence"/>
</dbReference>
<organism evidence="11 12">
    <name type="scientific">Lacibacter cauensis</name>
    <dbReference type="NCBI Taxonomy" id="510947"/>
    <lineage>
        <taxon>Bacteria</taxon>
        <taxon>Pseudomonadati</taxon>
        <taxon>Bacteroidota</taxon>
        <taxon>Chitinophagia</taxon>
        <taxon>Chitinophagales</taxon>
        <taxon>Chitinophagaceae</taxon>
        <taxon>Lacibacter</taxon>
    </lineage>
</organism>
<evidence type="ECO:0000313" key="12">
    <source>
        <dbReference type="Proteomes" id="UP000316167"/>
    </source>
</evidence>
<dbReference type="OrthoDB" id="9804698at2"/>
<dbReference type="Pfam" id="PF01242">
    <property type="entry name" value="PTPS"/>
    <property type="match status" value="1"/>
</dbReference>
<evidence type="ECO:0000256" key="4">
    <source>
        <dbReference type="ARBA" id="ARBA00012982"/>
    </source>
</evidence>
<reference evidence="11 12" key="1">
    <citation type="journal article" date="2015" name="Stand. Genomic Sci.">
        <title>Genomic Encyclopedia of Bacterial and Archaeal Type Strains, Phase III: the genomes of soil and plant-associated and newly described type strains.</title>
        <authorList>
            <person name="Whitman W.B."/>
            <person name="Woyke T."/>
            <person name="Klenk H.P."/>
            <person name="Zhou Y."/>
            <person name="Lilburn T.G."/>
            <person name="Beck B.J."/>
            <person name="De Vos P."/>
            <person name="Vandamme P."/>
            <person name="Eisen J.A."/>
            <person name="Garrity G."/>
            <person name="Hugenholtz P."/>
            <person name="Kyrpides N.C."/>
        </authorList>
    </citation>
    <scope>NUCLEOTIDE SEQUENCE [LARGE SCALE GENOMIC DNA]</scope>
    <source>
        <strain evidence="11 12">CGMCC 1.7271</strain>
    </source>
</reference>
<evidence type="ECO:0000256" key="7">
    <source>
        <dbReference type="ARBA" id="ARBA00022833"/>
    </source>
</evidence>
<evidence type="ECO:0000256" key="9">
    <source>
        <dbReference type="ARBA" id="ARBA00031449"/>
    </source>
</evidence>
<dbReference type="Gene3D" id="3.30.479.10">
    <property type="entry name" value="6-pyruvoyl tetrahydropterin synthase/QueD"/>
    <property type="match status" value="1"/>
</dbReference>
<evidence type="ECO:0000256" key="10">
    <source>
        <dbReference type="ARBA" id="ARBA00048807"/>
    </source>
</evidence>
<keyword evidence="7" id="KW-0862">Zinc</keyword>
<dbReference type="FunFam" id="3.30.479.10:FF:000003">
    <property type="entry name" value="6-pyruvoyl tetrahydrobiopterin synthase"/>
    <property type="match status" value="1"/>
</dbReference>
<evidence type="ECO:0000256" key="5">
    <source>
        <dbReference type="ARBA" id="ARBA00018141"/>
    </source>
</evidence>
<evidence type="ECO:0000256" key="1">
    <source>
        <dbReference type="ARBA" id="ARBA00001947"/>
    </source>
</evidence>